<dbReference type="NCBIfam" id="NF000839">
    <property type="entry name" value="PRK00071.1-1"/>
    <property type="match status" value="1"/>
</dbReference>
<evidence type="ECO:0000256" key="4">
    <source>
        <dbReference type="ARBA" id="ARBA00022695"/>
    </source>
</evidence>
<keyword evidence="4" id="KW-0548">Nucleotidyltransferase</keyword>
<dbReference type="AlphaFoldDB" id="A0A0F9U3U9"/>
<dbReference type="NCBIfam" id="TIGR00125">
    <property type="entry name" value="cyt_tran_rel"/>
    <property type="match status" value="1"/>
</dbReference>
<evidence type="ECO:0000256" key="1">
    <source>
        <dbReference type="ARBA" id="ARBA00004790"/>
    </source>
</evidence>
<evidence type="ECO:0000256" key="7">
    <source>
        <dbReference type="ARBA" id="ARBA00023027"/>
    </source>
</evidence>
<dbReference type="InterPro" id="IPR004821">
    <property type="entry name" value="Cyt_trans-like"/>
</dbReference>
<keyword evidence="5" id="KW-0547">Nucleotide-binding</keyword>
<dbReference type="InterPro" id="IPR014729">
    <property type="entry name" value="Rossmann-like_a/b/a_fold"/>
</dbReference>
<dbReference type="EMBL" id="LAZR01001228">
    <property type="protein sequence ID" value="KKN48293.1"/>
    <property type="molecule type" value="Genomic_DNA"/>
</dbReference>
<dbReference type="HAMAP" id="MF_00244">
    <property type="entry name" value="NaMN_adenylyltr"/>
    <property type="match status" value="1"/>
</dbReference>
<keyword evidence="6" id="KW-0067">ATP-binding</keyword>
<keyword evidence="2" id="KW-0662">Pyridine nucleotide biosynthesis</keyword>
<evidence type="ECO:0000256" key="3">
    <source>
        <dbReference type="ARBA" id="ARBA00022679"/>
    </source>
</evidence>
<dbReference type="PANTHER" id="PTHR39321:SF3">
    <property type="entry name" value="PHOSPHOPANTETHEINE ADENYLYLTRANSFERASE"/>
    <property type="match status" value="1"/>
</dbReference>
<feature type="domain" description="Cytidyltransferase-like" evidence="8">
    <location>
        <begin position="4"/>
        <end position="178"/>
    </location>
</feature>
<evidence type="ECO:0000313" key="9">
    <source>
        <dbReference type="EMBL" id="KKN48293.1"/>
    </source>
</evidence>
<evidence type="ECO:0000256" key="5">
    <source>
        <dbReference type="ARBA" id="ARBA00022741"/>
    </source>
</evidence>
<proteinExistence type="inferred from homology"/>
<name>A0A0F9U3U9_9ZZZZ</name>
<dbReference type="UniPathway" id="UPA00253"/>
<dbReference type="Gene3D" id="3.40.50.620">
    <property type="entry name" value="HUPs"/>
    <property type="match status" value="1"/>
</dbReference>
<sequence>MIAIFGGTFDPVHLGHLNMAQQCVNAFNLDTLYFMPCALPAHKAAPGISTQHRINMLNAAIAPYPHFELDLRELNRTGPSYSLLSLQELRKEHPTTPILFLIGMDSFNNLDKWFEWKAITQLCHIVVYQRPAQNCTVKGELKSYMQHANASEVVTLKHSLAGKLYFLPGEMLDAASSTIRKQLKKSNKKNELLPDAVSHYIEVHQLYQIDA</sequence>
<dbReference type="CDD" id="cd02165">
    <property type="entry name" value="NMNAT"/>
    <property type="match status" value="1"/>
</dbReference>
<evidence type="ECO:0000256" key="6">
    <source>
        <dbReference type="ARBA" id="ARBA00022840"/>
    </source>
</evidence>
<comment type="pathway">
    <text evidence="1">Cofactor biosynthesis; NAD(+) biosynthesis.</text>
</comment>
<evidence type="ECO:0000256" key="2">
    <source>
        <dbReference type="ARBA" id="ARBA00022642"/>
    </source>
</evidence>
<dbReference type="GO" id="GO:0005524">
    <property type="term" value="F:ATP binding"/>
    <property type="evidence" value="ECO:0007669"/>
    <property type="project" value="UniProtKB-KW"/>
</dbReference>
<evidence type="ECO:0000259" key="8">
    <source>
        <dbReference type="Pfam" id="PF01467"/>
    </source>
</evidence>
<accession>A0A0F9U3U9</accession>
<keyword evidence="3" id="KW-0808">Transferase</keyword>
<dbReference type="Pfam" id="PF01467">
    <property type="entry name" value="CTP_transf_like"/>
    <property type="match status" value="1"/>
</dbReference>
<comment type="caution">
    <text evidence="9">The sequence shown here is derived from an EMBL/GenBank/DDBJ whole genome shotgun (WGS) entry which is preliminary data.</text>
</comment>
<dbReference type="SUPFAM" id="SSF52374">
    <property type="entry name" value="Nucleotidylyl transferase"/>
    <property type="match status" value="1"/>
</dbReference>
<reference evidence="9" key="1">
    <citation type="journal article" date="2015" name="Nature">
        <title>Complex archaea that bridge the gap between prokaryotes and eukaryotes.</title>
        <authorList>
            <person name="Spang A."/>
            <person name="Saw J.H."/>
            <person name="Jorgensen S.L."/>
            <person name="Zaremba-Niedzwiedzka K."/>
            <person name="Martijn J."/>
            <person name="Lind A.E."/>
            <person name="van Eijk R."/>
            <person name="Schleper C."/>
            <person name="Guy L."/>
            <person name="Ettema T.J."/>
        </authorList>
    </citation>
    <scope>NUCLEOTIDE SEQUENCE</scope>
</reference>
<dbReference type="InterPro" id="IPR005248">
    <property type="entry name" value="NadD/NMNAT"/>
</dbReference>
<dbReference type="GO" id="GO:0009435">
    <property type="term" value="P:NAD+ biosynthetic process"/>
    <property type="evidence" value="ECO:0007669"/>
    <property type="project" value="UniProtKB-UniPathway"/>
</dbReference>
<dbReference type="NCBIfam" id="TIGR00482">
    <property type="entry name" value="nicotinate (nicotinamide) nucleotide adenylyltransferase"/>
    <property type="match status" value="1"/>
</dbReference>
<keyword evidence="7" id="KW-0520">NAD</keyword>
<gene>
    <name evidence="9" type="ORF">LCGC14_0654430</name>
</gene>
<dbReference type="GO" id="GO:0070566">
    <property type="term" value="F:adenylyltransferase activity"/>
    <property type="evidence" value="ECO:0007669"/>
    <property type="project" value="UniProtKB-ARBA"/>
</dbReference>
<protein>
    <recommendedName>
        <fullName evidence="8">Cytidyltransferase-like domain-containing protein</fullName>
    </recommendedName>
</protein>
<dbReference type="PANTHER" id="PTHR39321">
    <property type="entry name" value="NICOTINATE-NUCLEOTIDE ADENYLYLTRANSFERASE-RELATED"/>
    <property type="match status" value="1"/>
</dbReference>
<organism evidence="9">
    <name type="scientific">marine sediment metagenome</name>
    <dbReference type="NCBI Taxonomy" id="412755"/>
    <lineage>
        <taxon>unclassified sequences</taxon>
        <taxon>metagenomes</taxon>
        <taxon>ecological metagenomes</taxon>
    </lineage>
</organism>